<evidence type="ECO:0000256" key="8">
    <source>
        <dbReference type="ARBA" id="ARBA00023065"/>
    </source>
</evidence>
<keyword evidence="3" id="KW-0813">Transport</keyword>
<dbReference type="PANTHER" id="PTHR32361">
    <property type="entry name" value="FERRIC/CUPRIC REDUCTASE TRANSMEMBRANE COMPONENT"/>
    <property type="match status" value="1"/>
</dbReference>
<dbReference type="OrthoDB" id="4494341at2759"/>
<feature type="transmembrane region" description="Helical" evidence="12">
    <location>
        <begin position="252"/>
        <end position="273"/>
    </location>
</feature>
<dbReference type="GO" id="GO:0006879">
    <property type="term" value="P:intracellular iron ion homeostasis"/>
    <property type="evidence" value="ECO:0007669"/>
    <property type="project" value="TreeGrafter"/>
</dbReference>
<keyword evidence="8" id="KW-0406">Ion transport</keyword>
<dbReference type="Pfam" id="PF08030">
    <property type="entry name" value="NAD_binding_6"/>
    <property type="match status" value="1"/>
</dbReference>
<evidence type="ECO:0000256" key="11">
    <source>
        <dbReference type="SAM" id="MobiDB-lite"/>
    </source>
</evidence>
<organism evidence="14 15">
    <name type="scientific">Mycena venus</name>
    <dbReference type="NCBI Taxonomy" id="2733690"/>
    <lineage>
        <taxon>Eukaryota</taxon>
        <taxon>Fungi</taxon>
        <taxon>Dikarya</taxon>
        <taxon>Basidiomycota</taxon>
        <taxon>Agaricomycotina</taxon>
        <taxon>Agaricomycetes</taxon>
        <taxon>Agaricomycetidae</taxon>
        <taxon>Agaricales</taxon>
        <taxon>Marasmiineae</taxon>
        <taxon>Mycenaceae</taxon>
        <taxon>Mycena</taxon>
    </lineage>
</organism>
<dbReference type="SUPFAM" id="SSF52343">
    <property type="entry name" value="Ferredoxin reductase-like, C-terminal NADP-linked domain"/>
    <property type="match status" value="1"/>
</dbReference>
<sequence>MERGVNFRANLSSILDAAVDAKKAAPVNPDKAPSIQRNYDYPKQIWYLLASFIALVSIYHFTTLFVARLCAPKAKSVPAGGRGRLSLIRCLPLAVVHVFRTVAFRITASFGSYTLNVAEFFLACGYITAIFTWEFVNTTDLEGERFSLRYYANRAGHIAATQFPLLIALGMKNNIIGFLTGISFDKLNLLHRVVARVLCVVLWIHAGGRLKQNGAAENMQDFGEAWFRWGFVSVTALTMLCFLSVRPLRKRGYEMFIVAHFFVAVILLVGSFIHTKNQKTSRFVWPSFVLWGVDRLLRLLRIFVVNGGYLNLLRVGKSATPLEACVDVISAHLLRVTVCVPDRVSWAPGQVAYLSIPAISRTPWEAHPFSISSIDPGSGASSGAKTSQNTSGTSSRDEKTQESESGEDAKTLVLPMTTSRYSKRKHLVFLIRVRGGFTKRLLTSAKNSESRTFKVYVDGPYGSPPPMTGFGTVLLFSGGSGVSFTLPLLLDLIRKSKAKTNPTCGRVVFVWAIRRTEQIRAISDLLSSCLDAIESLGLGLDIRIHVTTSEEDTEDDATSANTDVEKGGECAPAGRVNNPNKLLALPFVQLVEGRPGVEQIIRSEIGTATGAISVNVCGPRGLAQHVRRALCTATSVSDVLCGGPSVKLHVEAFGNE</sequence>
<feature type="region of interest" description="Disordered" evidence="11">
    <location>
        <begin position="551"/>
        <end position="571"/>
    </location>
</feature>
<evidence type="ECO:0000256" key="12">
    <source>
        <dbReference type="SAM" id="Phobius"/>
    </source>
</evidence>
<evidence type="ECO:0000256" key="4">
    <source>
        <dbReference type="ARBA" id="ARBA00022692"/>
    </source>
</evidence>
<name>A0A8H6X9H9_9AGAR</name>
<gene>
    <name evidence="14" type="ORF">MVEN_02150800</name>
</gene>
<protein>
    <submittedName>
        <fullName evidence="14">Ferric/cupric reductase transmembrane component 1</fullName>
    </submittedName>
</protein>
<comment type="similarity">
    <text evidence="2">Belongs to the ferric reductase (FRE) family.</text>
</comment>
<dbReference type="CDD" id="cd06186">
    <property type="entry name" value="NOX_Duox_like_FAD_NADP"/>
    <property type="match status" value="1"/>
</dbReference>
<keyword evidence="10" id="KW-0325">Glycoprotein</keyword>
<dbReference type="Pfam" id="PF01794">
    <property type="entry name" value="Ferric_reduct"/>
    <property type="match status" value="1"/>
</dbReference>
<keyword evidence="9 12" id="KW-0472">Membrane</keyword>
<evidence type="ECO:0000256" key="7">
    <source>
        <dbReference type="ARBA" id="ARBA00023002"/>
    </source>
</evidence>
<comment type="subcellular location">
    <subcellularLocation>
        <location evidence="1">Membrane</location>
        <topology evidence="1">Multi-pass membrane protein</topology>
    </subcellularLocation>
</comment>
<feature type="transmembrane region" description="Helical" evidence="12">
    <location>
        <begin position="226"/>
        <end position="245"/>
    </location>
</feature>
<feature type="compositionally biased region" description="Polar residues" evidence="11">
    <location>
        <begin position="376"/>
        <end position="394"/>
    </location>
</feature>
<dbReference type="InterPro" id="IPR013121">
    <property type="entry name" value="Fe_red_NAD-bd_6"/>
</dbReference>
<dbReference type="PROSITE" id="PS51384">
    <property type="entry name" value="FAD_FR"/>
    <property type="match status" value="1"/>
</dbReference>
<evidence type="ECO:0000256" key="3">
    <source>
        <dbReference type="ARBA" id="ARBA00022448"/>
    </source>
</evidence>
<dbReference type="GO" id="GO:0000293">
    <property type="term" value="F:ferric-chelate reductase activity"/>
    <property type="evidence" value="ECO:0007669"/>
    <property type="project" value="UniProtKB-ARBA"/>
</dbReference>
<evidence type="ECO:0000256" key="9">
    <source>
        <dbReference type="ARBA" id="ARBA00023136"/>
    </source>
</evidence>
<dbReference type="InterPro" id="IPR017927">
    <property type="entry name" value="FAD-bd_FR_type"/>
</dbReference>
<feature type="transmembrane region" description="Helical" evidence="12">
    <location>
        <begin position="189"/>
        <end position="206"/>
    </location>
</feature>
<dbReference type="InterPro" id="IPR013112">
    <property type="entry name" value="FAD-bd_8"/>
</dbReference>
<dbReference type="Proteomes" id="UP000620124">
    <property type="component" value="Unassembled WGS sequence"/>
</dbReference>
<feature type="compositionally biased region" description="Basic and acidic residues" evidence="11">
    <location>
        <begin position="395"/>
        <end position="409"/>
    </location>
</feature>
<feature type="domain" description="FAD-binding FR-type" evidence="13">
    <location>
        <begin position="315"/>
        <end position="467"/>
    </location>
</feature>
<accession>A0A8H6X9H9</accession>
<dbReference type="GO" id="GO:0006826">
    <property type="term" value="P:iron ion transport"/>
    <property type="evidence" value="ECO:0007669"/>
    <property type="project" value="TreeGrafter"/>
</dbReference>
<keyword evidence="15" id="KW-1185">Reference proteome</keyword>
<comment type="caution">
    <text evidence="14">The sequence shown here is derived from an EMBL/GenBank/DDBJ whole genome shotgun (WGS) entry which is preliminary data.</text>
</comment>
<dbReference type="Gene3D" id="3.40.50.80">
    <property type="entry name" value="Nucleotide-binding domain of ferredoxin-NADP reductase (FNR) module"/>
    <property type="match status" value="1"/>
</dbReference>
<dbReference type="SFLD" id="SFLDS00052">
    <property type="entry name" value="Ferric_Reductase_Domain"/>
    <property type="match status" value="1"/>
</dbReference>
<proteinExistence type="inferred from homology"/>
<feature type="transmembrane region" description="Helical" evidence="12">
    <location>
        <begin position="113"/>
        <end position="136"/>
    </location>
</feature>
<evidence type="ECO:0000256" key="1">
    <source>
        <dbReference type="ARBA" id="ARBA00004141"/>
    </source>
</evidence>
<dbReference type="EMBL" id="JACAZI010000022">
    <property type="protein sequence ID" value="KAF7337128.1"/>
    <property type="molecule type" value="Genomic_DNA"/>
</dbReference>
<evidence type="ECO:0000313" key="15">
    <source>
        <dbReference type="Proteomes" id="UP000620124"/>
    </source>
</evidence>
<dbReference type="GO" id="GO:0005886">
    <property type="term" value="C:plasma membrane"/>
    <property type="evidence" value="ECO:0007669"/>
    <property type="project" value="TreeGrafter"/>
</dbReference>
<evidence type="ECO:0000256" key="10">
    <source>
        <dbReference type="ARBA" id="ARBA00023180"/>
    </source>
</evidence>
<feature type="transmembrane region" description="Helical" evidence="12">
    <location>
        <begin position="45"/>
        <end position="67"/>
    </location>
</feature>
<evidence type="ECO:0000259" key="13">
    <source>
        <dbReference type="PROSITE" id="PS51384"/>
    </source>
</evidence>
<evidence type="ECO:0000313" key="14">
    <source>
        <dbReference type="EMBL" id="KAF7337128.1"/>
    </source>
</evidence>
<evidence type="ECO:0000256" key="5">
    <source>
        <dbReference type="ARBA" id="ARBA00022982"/>
    </source>
</evidence>
<reference evidence="14" key="1">
    <citation type="submission" date="2020-05" db="EMBL/GenBank/DDBJ databases">
        <title>Mycena genomes resolve the evolution of fungal bioluminescence.</title>
        <authorList>
            <person name="Tsai I.J."/>
        </authorList>
    </citation>
    <scope>NUCLEOTIDE SEQUENCE</scope>
    <source>
        <strain evidence="14">CCC161011</strain>
    </source>
</reference>
<evidence type="ECO:0000256" key="2">
    <source>
        <dbReference type="ARBA" id="ARBA00006278"/>
    </source>
</evidence>
<dbReference type="InterPro" id="IPR039261">
    <property type="entry name" value="FNR_nucleotide-bd"/>
</dbReference>
<keyword evidence="7" id="KW-0560">Oxidoreductase</keyword>
<keyword evidence="6 12" id="KW-1133">Transmembrane helix</keyword>
<dbReference type="GO" id="GO:0015677">
    <property type="term" value="P:copper ion import"/>
    <property type="evidence" value="ECO:0007669"/>
    <property type="project" value="TreeGrafter"/>
</dbReference>
<evidence type="ECO:0000256" key="6">
    <source>
        <dbReference type="ARBA" id="ARBA00022989"/>
    </source>
</evidence>
<dbReference type="PANTHER" id="PTHR32361:SF9">
    <property type="entry name" value="FERRIC REDUCTASE TRANSMEMBRANE COMPONENT 3-RELATED"/>
    <property type="match status" value="1"/>
</dbReference>
<feature type="transmembrane region" description="Helical" evidence="12">
    <location>
        <begin position="87"/>
        <end position="107"/>
    </location>
</feature>
<dbReference type="InterPro" id="IPR051410">
    <property type="entry name" value="Ferric/Cupric_Reductase"/>
</dbReference>
<keyword evidence="4 12" id="KW-0812">Transmembrane</keyword>
<dbReference type="InterPro" id="IPR013130">
    <property type="entry name" value="Fe3_Rdtase_TM_dom"/>
</dbReference>
<dbReference type="SFLD" id="SFLDG01168">
    <property type="entry name" value="Ferric_reductase_subgroup_(FRE"/>
    <property type="match status" value="1"/>
</dbReference>
<dbReference type="AlphaFoldDB" id="A0A8H6X9H9"/>
<feature type="region of interest" description="Disordered" evidence="11">
    <location>
        <begin position="376"/>
        <end position="409"/>
    </location>
</feature>
<dbReference type="Pfam" id="PF08022">
    <property type="entry name" value="FAD_binding_8"/>
    <property type="match status" value="1"/>
</dbReference>
<keyword evidence="5" id="KW-0249">Electron transport</keyword>